<dbReference type="Gramene" id="C.cajan_07257.t">
    <property type="protein sequence ID" value="C.cajan_07257.t.cds1"/>
    <property type="gene ID" value="C.cajan_07257"/>
</dbReference>
<protein>
    <recommendedName>
        <fullName evidence="3">CCHC-type domain-containing protein</fullName>
    </recommendedName>
</protein>
<dbReference type="AlphaFoldDB" id="A0A151U681"/>
<keyword evidence="2" id="KW-1185">Reference proteome</keyword>
<reference evidence="1 2" key="1">
    <citation type="journal article" date="2012" name="Nat. Biotechnol.">
        <title>Draft genome sequence of pigeonpea (Cajanus cajan), an orphan legume crop of resource-poor farmers.</title>
        <authorList>
            <person name="Varshney R.K."/>
            <person name="Chen W."/>
            <person name="Li Y."/>
            <person name="Bharti A.K."/>
            <person name="Saxena R.K."/>
            <person name="Schlueter J.A."/>
            <person name="Donoghue M.T."/>
            <person name="Azam S."/>
            <person name="Fan G."/>
            <person name="Whaley A.M."/>
            <person name="Farmer A.D."/>
            <person name="Sheridan J."/>
            <person name="Iwata A."/>
            <person name="Tuteja R."/>
            <person name="Penmetsa R.V."/>
            <person name="Wu W."/>
            <person name="Upadhyaya H.D."/>
            <person name="Yang S.P."/>
            <person name="Shah T."/>
            <person name="Saxena K.B."/>
            <person name="Michael T."/>
            <person name="McCombie W.R."/>
            <person name="Yang B."/>
            <person name="Zhang G."/>
            <person name="Yang H."/>
            <person name="Wang J."/>
            <person name="Spillane C."/>
            <person name="Cook D.R."/>
            <person name="May G.D."/>
            <person name="Xu X."/>
            <person name="Jackson S.A."/>
        </authorList>
    </citation>
    <scope>NUCLEOTIDE SEQUENCE [LARGE SCALE GENOMIC DNA]</scope>
    <source>
        <strain evidence="2">cv. Asha</strain>
    </source>
</reference>
<sequence length="114" mass="13104">MKNIKMYREQDQVMRFLMGLNDAYAMVRSQILMMEPFPSFSKVFSLVVQQERQNGLNVLDDGQVSVNMAERTTFYNQEKLASTHKYCTYCGRIGHTVETCQGTWFSTGIKAKGV</sequence>
<proteinExistence type="predicted"/>
<dbReference type="PANTHER" id="PTHR34222:SF99">
    <property type="entry name" value="PROTEIN, PUTATIVE-RELATED"/>
    <property type="match status" value="1"/>
</dbReference>
<organism evidence="1 2">
    <name type="scientific">Cajanus cajan</name>
    <name type="common">Pigeon pea</name>
    <name type="synonym">Cajanus indicus</name>
    <dbReference type="NCBI Taxonomy" id="3821"/>
    <lineage>
        <taxon>Eukaryota</taxon>
        <taxon>Viridiplantae</taxon>
        <taxon>Streptophyta</taxon>
        <taxon>Embryophyta</taxon>
        <taxon>Tracheophyta</taxon>
        <taxon>Spermatophyta</taxon>
        <taxon>Magnoliopsida</taxon>
        <taxon>eudicotyledons</taxon>
        <taxon>Gunneridae</taxon>
        <taxon>Pentapetalae</taxon>
        <taxon>rosids</taxon>
        <taxon>fabids</taxon>
        <taxon>Fabales</taxon>
        <taxon>Fabaceae</taxon>
        <taxon>Papilionoideae</taxon>
        <taxon>50 kb inversion clade</taxon>
        <taxon>NPAAA clade</taxon>
        <taxon>indigoferoid/millettioid clade</taxon>
        <taxon>Phaseoleae</taxon>
        <taxon>Cajanus</taxon>
    </lineage>
</organism>
<evidence type="ECO:0008006" key="3">
    <source>
        <dbReference type="Google" id="ProtNLM"/>
    </source>
</evidence>
<accession>A0A151U681</accession>
<dbReference type="Proteomes" id="UP000075243">
    <property type="component" value="Chromosome 2"/>
</dbReference>
<evidence type="ECO:0000313" key="1">
    <source>
        <dbReference type="EMBL" id="KYP74768.1"/>
    </source>
</evidence>
<dbReference type="EMBL" id="CM003604">
    <property type="protein sequence ID" value="KYP74768.1"/>
    <property type="molecule type" value="Genomic_DNA"/>
</dbReference>
<dbReference type="PANTHER" id="PTHR34222">
    <property type="entry name" value="GAG_PRE-INTEGRS DOMAIN-CONTAINING PROTEIN"/>
    <property type="match status" value="1"/>
</dbReference>
<evidence type="ECO:0000313" key="2">
    <source>
        <dbReference type="Proteomes" id="UP000075243"/>
    </source>
</evidence>
<name>A0A151U681_CAJCA</name>
<gene>
    <name evidence="1" type="ORF">KK1_007460</name>
</gene>